<reference evidence="3 4" key="1">
    <citation type="submission" date="2019-10" db="EMBL/GenBank/DDBJ databases">
        <title>Nocardia macrotermitis sp. nov. and Nocardia aurantia sp. nov., isolated from the gut of fungus growing-termite Macrotermes natalensis.</title>
        <authorList>
            <person name="Benndorf R."/>
            <person name="Schwitalla J."/>
            <person name="Martin K."/>
            <person name="De Beer W."/>
            <person name="Kaster A.-K."/>
            <person name="Vollmers J."/>
            <person name="Poulsen M."/>
            <person name="Beemelmanns C."/>
        </authorList>
    </citation>
    <scope>NUCLEOTIDE SEQUENCE [LARGE SCALE GENOMIC DNA]</scope>
    <source>
        <strain evidence="3 4">RB56</strain>
    </source>
</reference>
<dbReference type="InterPro" id="IPR015590">
    <property type="entry name" value="Aldehyde_DH_dom"/>
</dbReference>
<dbReference type="PANTHER" id="PTHR43353">
    <property type="entry name" value="SUCCINATE-SEMIALDEHYDE DEHYDROGENASE, MITOCHONDRIAL"/>
    <property type="match status" value="1"/>
</dbReference>
<dbReference type="InterPro" id="IPR016163">
    <property type="entry name" value="Ald_DH_C"/>
</dbReference>
<comment type="caution">
    <text evidence="3">The sequence shown here is derived from an EMBL/GenBank/DDBJ whole genome shotgun (WGS) entry which is preliminary data.</text>
</comment>
<dbReference type="Gene3D" id="3.40.309.10">
    <property type="entry name" value="Aldehyde Dehydrogenase, Chain A, domain 2"/>
    <property type="match status" value="1"/>
</dbReference>
<dbReference type="AlphaFoldDB" id="A0A7K0DL49"/>
<dbReference type="InterPro" id="IPR016161">
    <property type="entry name" value="Ald_DH/histidinol_DH"/>
</dbReference>
<feature type="domain" description="Aldehyde dehydrogenase" evidence="2">
    <location>
        <begin position="62"/>
        <end position="512"/>
    </location>
</feature>
<name>A0A7K0DL49_9NOCA</name>
<dbReference type="InterPro" id="IPR050740">
    <property type="entry name" value="Aldehyde_DH_Superfamily"/>
</dbReference>
<evidence type="ECO:0000259" key="2">
    <source>
        <dbReference type="Pfam" id="PF00171"/>
    </source>
</evidence>
<dbReference type="EMBL" id="WEGI01000004">
    <property type="protein sequence ID" value="MQY26408.1"/>
    <property type="molecule type" value="Genomic_DNA"/>
</dbReference>
<dbReference type="EC" id="1.2.1.20" evidence="3"/>
<evidence type="ECO:0000313" key="3">
    <source>
        <dbReference type="EMBL" id="MQY26408.1"/>
    </source>
</evidence>
<dbReference type="InterPro" id="IPR016162">
    <property type="entry name" value="Ald_DH_N"/>
</dbReference>
<sequence>MGSSMAQSATSIATTDTLLTYGSYVAGEDVSGDRWVHVLSTRAMLEDSFRSLRLKRDLDRGTADVADQEPGTLVGRVALADEEVCRRALSSAAEAAVRWRAFPLERRLDILAQVHEAVRAHAADLIRMLTVEGHPLELARWEYAGMLAATGPVAREFLREQLWREYRTEDGRRRIVRRQPDGVVCVNPPANAPMSSSMLAALAMASGNAVVVRAPRTSPLGAMFGLREVIAPLLEAAGAPPGTLNVVCGNPAPLLKMWLESPHVDDIMYFGGVDSGLKFEQKCVAAGKKPILELAGNDAVLVWRDADLDHAATAVAEGFYGSGQLCMIPNQVLAHPAIADELIARIADRARALRPGYPDEEGVVLSPVLRHDGFHAFLDDAVTKGATLVTGGRGLHLDGTPGDTGFFLEPTVIRVDGLLKARELDAVREETFFPLIPVVVPEADEDGPLLDVLIDYVNTNRYGLRNSLWARDTAVIDRYVNEVVNGGLLKINESHISFVAPLPSHGGTGVTGGVFGEANYPVLRTTHLQGVAISDGTRPPAYRDAAEEGLL</sequence>
<protein>
    <submittedName>
        <fullName evidence="3">Glutarate-semialdehyde dehydrogenase DavD</fullName>
        <ecNumber evidence="3">1.2.1.20</ecNumber>
    </submittedName>
</protein>
<gene>
    <name evidence="3" type="primary">davD_3</name>
    <name evidence="3" type="ORF">NRB56_19750</name>
</gene>
<evidence type="ECO:0000256" key="1">
    <source>
        <dbReference type="ARBA" id="ARBA00023002"/>
    </source>
</evidence>
<keyword evidence="4" id="KW-1185">Reference proteome</keyword>
<dbReference type="Proteomes" id="UP000431401">
    <property type="component" value="Unassembled WGS sequence"/>
</dbReference>
<dbReference type="Gene3D" id="3.40.605.10">
    <property type="entry name" value="Aldehyde Dehydrogenase, Chain A, domain 1"/>
    <property type="match status" value="1"/>
</dbReference>
<dbReference type="Pfam" id="PF00171">
    <property type="entry name" value="Aldedh"/>
    <property type="match status" value="1"/>
</dbReference>
<accession>A0A7K0DL49</accession>
<organism evidence="3 4">
    <name type="scientific">Nocardia aurantia</name>
    <dbReference type="NCBI Taxonomy" id="2585199"/>
    <lineage>
        <taxon>Bacteria</taxon>
        <taxon>Bacillati</taxon>
        <taxon>Actinomycetota</taxon>
        <taxon>Actinomycetes</taxon>
        <taxon>Mycobacteriales</taxon>
        <taxon>Nocardiaceae</taxon>
        <taxon>Nocardia</taxon>
    </lineage>
</organism>
<proteinExistence type="predicted"/>
<keyword evidence="1 3" id="KW-0560">Oxidoreductase</keyword>
<dbReference type="SUPFAM" id="SSF53720">
    <property type="entry name" value="ALDH-like"/>
    <property type="match status" value="1"/>
</dbReference>
<dbReference type="GO" id="GO:0102810">
    <property type="term" value="F:glutarate-semialdehyde dehydrogenase (NADP+) activity"/>
    <property type="evidence" value="ECO:0007669"/>
    <property type="project" value="UniProtKB-EC"/>
</dbReference>
<dbReference type="PANTHER" id="PTHR43353:SF5">
    <property type="entry name" value="SUCCINATE-SEMIALDEHYDE DEHYDROGENASE, MITOCHONDRIAL"/>
    <property type="match status" value="1"/>
</dbReference>
<evidence type="ECO:0000313" key="4">
    <source>
        <dbReference type="Proteomes" id="UP000431401"/>
    </source>
</evidence>